<dbReference type="Proteomes" id="UP001526430">
    <property type="component" value="Unassembled WGS sequence"/>
</dbReference>
<dbReference type="GO" id="GO:0008483">
    <property type="term" value="F:transaminase activity"/>
    <property type="evidence" value="ECO:0007669"/>
    <property type="project" value="UniProtKB-KW"/>
</dbReference>
<evidence type="ECO:0000313" key="6">
    <source>
        <dbReference type="Proteomes" id="UP001526430"/>
    </source>
</evidence>
<proteinExistence type="predicted"/>
<dbReference type="InterPro" id="IPR015424">
    <property type="entry name" value="PyrdxlP-dep_Trfase"/>
</dbReference>
<dbReference type="PANTHER" id="PTHR13693">
    <property type="entry name" value="CLASS II AMINOTRANSFERASE/8-AMINO-7-OXONONANOATE SYNTHASE"/>
    <property type="match status" value="1"/>
</dbReference>
<feature type="domain" description="Aminotransferase class I/classII large" evidence="4">
    <location>
        <begin position="78"/>
        <end position="422"/>
    </location>
</feature>
<evidence type="ECO:0000256" key="1">
    <source>
        <dbReference type="ARBA" id="ARBA00001933"/>
    </source>
</evidence>
<sequence>MIRRGLSPEARASLLGRFCTGGGAPAPSGSPARDFATLPNARELAEARRLGQRHNLSNPFFQPHDGVAGARTRIAGREMLNFASYNYLGLNGDPRVNLAAAEALALHGSSASASRMVSGERPVHAQLEAALARNYGAEEALVLVSGHATNVSVIGHLLGPDDLVVHDQLIHNSCAEGMRLSGARRVAFPHNDPEAAERALAGARARHKRALLLIEGHYSMDGTVPDLARFRDMARRHDAWLMVDEAHGLGCLGPTGRGVWEAQGVSPDAADIWMGTLSKTLASCGGFIAGSRALVDWLRHTLPGFVYSVGLPPPMAAAAECALRLMEEEPWRVERLQRNTRRFRAALQARGFDTGGSTGGSIVPVILGSSLRAVRLAEKMAAQGINVQPIAFPVVPEGQARLRFFLSSEHEESELDEAAEALGRAAREVAA</sequence>
<keyword evidence="3" id="KW-0663">Pyridoxal phosphate</keyword>
<accession>A0ABT3NX00</accession>
<comment type="caution">
    <text evidence="5">The sequence shown here is derived from an EMBL/GenBank/DDBJ whole genome shotgun (WGS) entry which is preliminary data.</text>
</comment>
<evidence type="ECO:0000256" key="2">
    <source>
        <dbReference type="ARBA" id="ARBA00022679"/>
    </source>
</evidence>
<evidence type="ECO:0000259" key="4">
    <source>
        <dbReference type="Pfam" id="PF00155"/>
    </source>
</evidence>
<gene>
    <name evidence="5" type="ORF">OF850_13785</name>
</gene>
<name>A0ABT3NX00_9PROT</name>
<dbReference type="Pfam" id="PF00155">
    <property type="entry name" value="Aminotran_1_2"/>
    <property type="match status" value="1"/>
</dbReference>
<evidence type="ECO:0000256" key="3">
    <source>
        <dbReference type="ARBA" id="ARBA00022898"/>
    </source>
</evidence>
<dbReference type="InterPro" id="IPR004839">
    <property type="entry name" value="Aminotransferase_I/II_large"/>
</dbReference>
<dbReference type="PANTHER" id="PTHR13693:SF100">
    <property type="entry name" value="8-AMINO-7-OXONONANOATE SYNTHASE"/>
    <property type="match status" value="1"/>
</dbReference>
<dbReference type="Gene3D" id="3.40.640.10">
    <property type="entry name" value="Type I PLP-dependent aspartate aminotransferase-like (Major domain)"/>
    <property type="match status" value="1"/>
</dbReference>
<dbReference type="InterPro" id="IPR015421">
    <property type="entry name" value="PyrdxlP-dep_Trfase_major"/>
</dbReference>
<dbReference type="SUPFAM" id="SSF53383">
    <property type="entry name" value="PLP-dependent transferases"/>
    <property type="match status" value="1"/>
</dbReference>
<dbReference type="InterPro" id="IPR050087">
    <property type="entry name" value="AON_synthase_class-II"/>
</dbReference>
<dbReference type="CDD" id="cd06454">
    <property type="entry name" value="KBL_like"/>
    <property type="match status" value="1"/>
</dbReference>
<keyword evidence="5" id="KW-0032">Aminotransferase</keyword>
<organism evidence="5 6">
    <name type="scientific">Sabulicella glaciei</name>
    <dbReference type="NCBI Taxonomy" id="2984948"/>
    <lineage>
        <taxon>Bacteria</taxon>
        <taxon>Pseudomonadati</taxon>
        <taxon>Pseudomonadota</taxon>
        <taxon>Alphaproteobacteria</taxon>
        <taxon>Acetobacterales</taxon>
        <taxon>Acetobacteraceae</taxon>
        <taxon>Sabulicella</taxon>
    </lineage>
</organism>
<dbReference type="InterPro" id="IPR015422">
    <property type="entry name" value="PyrdxlP-dep_Trfase_small"/>
</dbReference>
<comment type="cofactor">
    <cofactor evidence="1">
        <name>pyridoxal 5'-phosphate</name>
        <dbReference type="ChEBI" id="CHEBI:597326"/>
    </cofactor>
</comment>
<keyword evidence="6" id="KW-1185">Reference proteome</keyword>
<dbReference type="RefSeq" id="WP_301590789.1">
    <property type="nucleotide sequence ID" value="NZ_JAPFQI010000010.1"/>
</dbReference>
<dbReference type="Gene3D" id="3.90.1150.10">
    <property type="entry name" value="Aspartate Aminotransferase, domain 1"/>
    <property type="match status" value="1"/>
</dbReference>
<protein>
    <submittedName>
        <fullName evidence="5">Aminotransferase class I/II-fold pyridoxal phosphate-dependent enzyme</fullName>
    </submittedName>
</protein>
<dbReference type="EMBL" id="JAPFQI010000010">
    <property type="protein sequence ID" value="MCW8086702.1"/>
    <property type="molecule type" value="Genomic_DNA"/>
</dbReference>
<reference evidence="5 6" key="1">
    <citation type="submission" date="2022-10" db="EMBL/GenBank/DDBJ databases">
        <title>Roseococcus glaciei nov., sp. nov., isolated from glacier.</title>
        <authorList>
            <person name="Liu Q."/>
            <person name="Xin Y.-H."/>
        </authorList>
    </citation>
    <scope>NUCLEOTIDE SEQUENCE [LARGE SCALE GENOMIC DNA]</scope>
    <source>
        <strain evidence="5 6">MDT2-1-1</strain>
    </source>
</reference>
<keyword evidence="2" id="KW-0808">Transferase</keyword>
<evidence type="ECO:0000313" key="5">
    <source>
        <dbReference type="EMBL" id="MCW8086702.1"/>
    </source>
</evidence>